<feature type="compositionally biased region" description="Low complexity" evidence="21">
    <location>
        <begin position="1407"/>
        <end position="1418"/>
    </location>
</feature>
<dbReference type="OrthoDB" id="276498at2759"/>
<dbReference type="CDD" id="cd16930">
    <property type="entry name" value="HATPase_TopII-like"/>
    <property type="match status" value="1"/>
</dbReference>
<dbReference type="InterPro" id="IPR014721">
    <property type="entry name" value="Ribsml_uS5_D2-typ_fold_subgr"/>
</dbReference>
<dbReference type="Gene3D" id="3.90.199.10">
    <property type="entry name" value="Topoisomerase II, domain 5"/>
    <property type="match status" value="1"/>
</dbReference>
<dbReference type="SUPFAM" id="SSF56719">
    <property type="entry name" value="Type II DNA topoisomerase"/>
    <property type="match status" value="1"/>
</dbReference>
<keyword evidence="15 19" id="KW-0238">DNA-binding</keyword>
<keyword evidence="16 19" id="KW-0413">Isomerase</keyword>
<evidence type="ECO:0000256" key="3">
    <source>
        <dbReference type="ARBA" id="ARBA00001946"/>
    </source>
</evidence>
<feature type="compositionally biased region" description="Acidic residues" evidence="21">
    <location>
        <begin position="1729"/>
        <end position="1748"/>
    </location>
</feature>
<dbReference type="PRINTS" id="PR01158">
    <property type="entry name" value="TOPISMRASEII"/>
</dbReference>
<dbReference type="InterPro" id="IPR003594">
    <property type="entry name" value="HATPase_dom"/>
</dbReference>
<evidence type="ECO:0000256" key="19">
    <source>
        <dbReference type="PROSITE-ProRule" id="PRU01384"/>
    </source>
</evidence>
<sequence>MSDSMDESVFDDGASSDIAPVKPVKATKAAAKPKATAPKKAAGPPKPRGRPAKDSAPAAKPRAKAAPKKKVKDDSDIENSDMDMDADPVNIDESLLADTPPKQKKKAPAPKKTSDKPLADVANESFGLESMTEGLAERPKKGAGDASDKYQMLTHLEHIMKRPDTYIGSVERQTDKMWVYNSSSESMEFRDVTYVPGLYKIFDEILVNAADNKQNDKNMSEIRVTVDRESGEISVKNDGKGIPVEIHKEHGIYVPEMIFGHLLTSSNYNDNQQKVTGGRNGYGAKLCNVFSTQFTVETVDSKQKKKYRQTWTENMSKMGKAKITDIKTEDYTKVSWTADYSRFGMDGIDDDFEALVKRRTYDMAGTLRGIKVYLNGDRVKVTSFAKYMEMYTKAISREQGKSEDEEKKEVIITDKLDRWDIGFAVSDGSFNQVSFVNSIATTSGGTHVNYVADQIIEKLMAIVNKKNKAAVKLKPAQIKNHLFLFVNCSIVNPAFTSQTKEQLTTKASQFGSKPVLSDKFLKAIEKTDVIQNIMHFAQAKADQLMKKTDGNKRNRINNAKLTDANKAGTKDGHLCTLILTEGESASVLALAGRAVVNQDLFGVFPLRGKLLNVRDASVDQIMKNAEIQNIKKFMGLQHKKEYTLSDMKSLRYGHLMIMTDQDHDGSHIKGLLINFLQVQFPSLLKIPGFLLEFITPIVKVWKGDPKNPRNMKSFFSMPEYEEWKEQHKNEKSWDHKYFKGLGTSDIPDAQIYFKDLDTHMKRFQVMRAEEEKLIELAFSKKKADARKEWLREFVPGNHLDLTTPEISYDDFVNKEFILFSMADNLRSIPSVIDGLKPGQRKVLYTCFRRNLKKDIKVVELAGSVSGTTDYAHGEASMQGTIVGLAQNFIGTNNINCLEPSGNFGSRLQGGSDAASARYIYTRLSPFARRIFHPNDDALLKYGESDGNKIEPEIYVPVLPMILVNGSSGIGTGWSSEIPNFNPMDIIDNIRLRMQDGNSKEDMKPMIPWYKGFTGTTEDLGNGKYRFKGIIRQTGDNEIEVTELPVRYWTQDFKEKLEDIIKAEKTPSFVKDYVDYNTPDRVHFIIKMEDKHMANAVASGLEEAFKLYKPQSTSNIVAFDAQGRIHKYATVLDIMEEFYHVRLRYYEKRKAHQLDFMQKELSKMSNQARFIQMIIDNKIVVSKKKKAVLVAELRKLGFTPFPKVEDAKTAGENEETLEDDEDSGDVEGHANDYDYLLGMAIWSLTQERVEKLLRQIGDKEEEIDTLIKLSPKDIWTVDLEAFVAEWNLQLDEDAKRKRKIAGITRRASQKLGIGASKGGKGKKKRKMDGSDSDDSGSDFGPAKKKTKPKKEGGLLGYLQQDQEPVKKLTAAEALKSSSAFGSAAPQKQGSLLSHLVKKEPASQANGVSASKPAESAPAAKKARPVAKKPAPVIDSDSDISDVFAAVAQEEAKKPTATTSRAARGATKQVSKYAVDNSDDDSGDDDLLGDVSLMVKGLGAGGNDVPMFKSSVRPGSSAGVTKAAKKSSALDNTDFDIDDTNYEALAPQSSPRRVASRSVLDTVMSSDEDDDDDIGLLSRKPAVSKLAAPKPKAPTKLTPRNDDTIMTSDDEDLGLVTKKIATKPMPKAKATVAKPVPKAKALTSTLAKNKTLSPAAKAYAKKKEEALAKPAPKAKKPVTVDSDDDMEDADQIANDILSDDDETEMPVARSRAPAARPGRRAAAQPAKYVVSDDDGDSDEESEASFDDESE</sequence>
<dbReference type="Gene3D" id="1.10.268.10">
    <property type="entry name" value="Topoisomerase, domain 3"/>
    <property type="match status" value="1"/>
</dbReference>
<keyword evidence="9" id="KW-0597">Phosphoprotein</keyword>
<name>A0A6A6AFU5_9PLEO</name>
<evidence type="ECO:0000313" key="25">
    <source>
        <dbReference type="Proteomes" id="UP000799771"/>
    </source>
</evidence>
<dbReference type="GO" id="GO:0003918">
    <property type="term" value="F:DNA topoisomerase type II (double strand cut, ATP-hydrolyzing) activity"/>
    <property type="evidence" value="ECO:0007669"/>
    <property type="project" value="UniProtKB-UniRule"/>
</dbReference>
<evidence type="ECO:0000256" key="18">
    <source>
        <dbReference type="ARBA" id="ARBA00053943"/>
    </source>
</evidence>
<feature type="region of interest" description="Disordered" evidence="21">
    <location>
        <begin position="1"/>
        <end position="119"/>
    </location>
</feature>
<dbReference type="InterPro" id="IPR050634">
    <property type="entry name" value="DNA_Topoisomerase_II"/>
</dbReference>
<dbReference type="Proteomes" id="UP000799771">
    <property type="component" value="Unassembled WGS sequence"/>
</dbReference>
<dbReference type="InterPro" id="IPR001241">
    <property type="entry name" value="Topo_IIA"/>
</dbReference>
<dbReference type="Gene3D" id="3.30.1360.40">
    <property type="match status" value="1"/>
</dbReference>
<feature type="domain" description="Toprim" evidence="22">
    <location>
        <begin position="575"/>
        <end position="691"/>
    </location>
</feature>
<evidence type="ECO:0000256" key="9">
    <source>
        <dbReference type="ARBA" id="ARBA00022553"/>
    </source>
</evidence>
<dbReference type="CDD" id="cd03481">
    <property type="entry name" value="TopoIIA_Trans_ScTopoIIA"/>
    <property type="match status" value="1"/>
</dbReference>
<evidence type="ECO:0000256" key="4">
    <source>
        <dbReference type="ARBA" id="ARBA00004123"/>
    </source>
</evidence>
<dbReference type="FunFam" id="3.40.50.670:FF:000001">
    <property type="entry name" value="DNA topoisomerase 2"/>
    <property type="match status" value="2"/>
</dbReference>
<evidence type="ECO:0000313" key="24">
    <source>
        <dbReference type="EMBL" id="KAF2130436.1"/>
    </source>
</evidence>
<feature type="compositionally biased region" description="Low complexity" evidence="21">
    <location>
        <begin position="19"/>
        <end position="43"/>
    </location>
</feature>
<evidence type="ECO:0000256" key="13">
    <source>
        <dbReference type="ARBA" id="ARBA00022842"/>
    </source>
</evidence>
<keyword evidence="13" id="KW-0460">Magnesium</keyword>
<dbReference type="InterPro" id="IPR013506">
    <property type="entry name" value="Topo_IIA_bsu_dom2"/>
</dbReference>
<dbReference type="SMART" id="SM00433">
    <property type="entry name" value="TOP2c"/>
    <property type="match status" value="1"/>
</dbReference>
<feature type="compositionally biased region" description="Polar residues" evidence="21">
    <location>
        <begin position="1375"/>
        <end position="1390"/>
    </location>
</feature>
<dbReference type="InterPro" id="IPR036890">
    <property type="entry name" value="HATPase_C_sf"/>
</dbReference>
<dbReference type="FunFam" id="3.30.230.10:FF:000008">
    <property type="entry name" value="DNA topoisomerase 2"/>
    <property type="match status" value="1"/>
</dbReference>
<evidence type="ECO:0000256" key="2">
    <source>
        <dbReference type="ARBA" id="ARBA00001913"/>
    </source>
</evidence>
<dbReference type="InterPro" id="IPR034157">
    <property type="entry name" value="TOPRIM_TopoII"/>
</dbReference>
<dbReference type="InterPro" id="IPR020568">
    <property type="entry name" value="Ribosomal_Su5_D2-typ_SF"/>
</dbReference>
<evidence type="ECO:0000259" key="22">
    <source>
        <dbReference type="PROSITE" id="PS50880"/>
    </source>
</evidence>
<dbReference type="SUPFAM" id="SSF55874">
    <property type="entry name" value="ATPase domain of HSP90 chaperone/DNA topoisomerase II/histidine kinase"/>
    <property type="match status" value="1"/>
</dbReference>
<dbReference type="Gene3D" id="3.40.50.670">
    <property type="match status" value="1"/>
</dbReference>
<dbReference type="InterPro" id="IPR013757">
    <property type="entry name" value="Topo_IIA_A_a_sf"/>
</dbReference>
<dbReference type="Gene3D" id="3.30.565.10">
    <property type="entry name" value="Histidine kinase-like ATPase, C-terminal domain"/>
    <property type="match status" value="1"/>
</dbReference>
<feature type="region of interest" description="Disordered" evidence="21">
    <location>
        <begin position="1661"/>
        <end position="1748"/>
    </location>
</feature>
<evidence type="ECO:0000256" key="1">
    <source>
        <dbReference type="ARBA" id="ARBA00000185"/>
    </source>
</evidence>
<dbReference type="PANTHER" id="PTHR10169:SF38">
    <property type="entry name" value="DNA TOPOISOMERASE 2"/>
    <property type="match status" value="1"/>
</dbReference>
<feature type="compositionally biased region" description="Basic residues" evidence="21">
    <location>
        <begin position="61"/>
        <end position="70"/>
    </location>
</feature>
<comment type="cofactor">
    <cofactor evidence="3">
        <name>Mg(2+)</name>
        <dbReference type="ChEBI" id="CHEBI:18420"/>
    </cofactor>
</comment>
<feature type="active site" description="O-(5'-phospho-DNA)-tyrosine intermediate" evidence="19">
    <location>
        <position position="918"/>
    </location>
</feature>
<evidence type="ECO:0000256" key="8">
    <source>
        <dbReference type="ARBA" id="ARBA00019635"/>
    </source>
</evidence>
<feature type="compositionally biased region" description="Low complexity" evidence="21">
    <location>
        <begin position="1704"/>
        <end position="1724"/>
    </location>
</feature>
<comment type="subunit">
    <text evidence="6 20">Homodimer.</text>
</comment>
<dbReference type="EMBL" id="ML977504">
    <property type="protein sequence ID" value="KAF2130436.1"/>
    <property type="molecule type" value="Genomic_DNA"/>
</dbReference>
<evidence type="ECO:0000256" key="5">
    <source>
        <dbReference type="ARBA" id="ARBA00011080"/>
    </source>
</evidence>
<proteinExistence type="inferred from homology"/>
<dbReference type="InterPro" id="IPR001154">
    <property type="entry name" value="TopoII_euk"/>
</dbReference>
<dbReference type="InterPro" id="IPR031660">
    <property type="entry name" value="TOPRIM_C"/>
</dbReference>
<evidence type="ECO:0000256" key="16">
    <source>
        <dbReference type="ARBA" id="ARBA00023235"/>
    </source>
</evidence>
<dbReference type="FunFam" id="1.10.268.10:FF:000003">
    <property type="entry name" value="DNA topoisomerase 2"/>
    <property type="match status" value="1"/>
</dbReference>
<comment type="subcellular location">
    <subcellularLocation>
        <location evidence="4">Nucleus</location>
    </subcellularLocation>
</comment>
<dbReference type="SMART" id="SM00387">
    <property type="entry name" value="HATPase_c"/>
    <property type="match status" value="1"/>
</dbReference>
<dbReference type="CDD" id="cd03365">
    <property type="entry name" value="TOPRIM_TopoIIA"/>
    <property type="match status" value="1"/>
</dbReference>
<comment type="similarity">
    <text evidence="5 20">Belongs to the type II topoisomerase family.</text>
</comment>
<dbReference type="Pfam" id="PF16898">
    <property type="entry name" value="TOPRIM_C"/>
    <property type="match status" value="1"/>
</dbReference>
<keyword evidence="11 20" id="KW-0547">Nucleotide-binding</keyword>
<dbReference type="FunFam" id="3.90.199.10:FF:000002">
    <property type="entry name" value="DNA topoisomerase 2"/>
    <property type="match status" value="1"/>
</dbReference>
<feature type="compositionally biased region" description="Low complexity" evidence="21">
    <location>
        <begin position="1454"/>
        <end position="1465"/>
    </location>
</feature>
<comment type="function">
    <text evidence="18 20">Control of topological states of DNA by transient breakage and subsequent rejoining of DNA strands. Topoisomerase II makes double-strand breaks.</text>
</comment>
<feature type="compositionally biased region" description="Acidic residues" evidence="21">
    <location>
        <begin position="1"/>
        <end position="10"/>
    </location>
</feature>
<keyword evidence="10" id="KW-0479">Metal-binding</keyword>
<dbReference type="SMART" id="SM00434">
    <property type="entry name" value="TOP4c"/>
    <property type="match status" value="1"/>
</dbReference>
<gene>
    <name evidence="24" type="ORF">P153DRAFT_430645</name>
</gene>
<accession>A0A6A6AFU5</accession>
<feature type="compositionally biased region" description="Acidic residues" evidence="21">
    <location>
        <begin position="1475"/>
        <end position="1485"/>
    </location>
</feature>
<dbReference type="PROSITE" id="PS52040">
    <property type="entry name" value="TOPO_IIA"/>
    <property type="match status" value="1"/>
</dbReference>
<dbReference type="Pfam" id="PF01751">
    <property type="entry name" value="Toprim"/>
    <property type="match status" value="1"/>
</dbReference>
<evidence type="ECO:0000256" key="6">
    <source>
        <dbReference type="ARBA" id="ARBA00011738"/>
    </source>
</evidence>
<dbReference type="Pfam" id="PF02518">
    <property type="entry name" value="HATPase_c"/>
    <property type="match status" value="1"/>
</dbReference>
<comment type="catalytic activity">
    <reaction evidence="1 19 20">
        <text>ATP-dependent breakage, passage and rejoining of double-stranded DNA.</text>
        <dbReference type="EC" id="5.6.2.2"/>
    </reaction>
</comment>
<evidence type="ECO:0000256" key="12">
    <source>
        <dbReference type="ARBA" id="ARBA00022840"/>
    </source>
</evidence>
<feature type="region of interest" description="Disordered" evidence="21">
    <location>
        <begin position="1448"/>
        <end position="1485"/>
    </location>
</feature>
<dbReference type="Gene3D" id="3.30.230.10">
    <property type="match status" value="1"/>
</dbReference>
<organism evidence="24 25">
    <name type="scientific">Dothidotthia symphoricarpi CBS 119687</name>
    <dbReference type="NCBI Taxonomy" id="1392245"/>
    <lineage>
        <taxon>Eukaryota</taxon>
        <taxon>Fungi</taxon>
        <taxon>Dikarya</taxon>
        <taxon>Ascomycota</taxon>
        <taxon>Pezizomycotina</taxon>
        <taxon>Dothideomycetes</taxon>
        <taxon>Pleosporomycetidae</taxon>
        <taxon>Pleosporales</taxon>
        <taxon>Dothidotthiaceae</taxon>
        <taxon>Dothidotthia</taxon>
    </lineage>
</organism>
<feature type="compositionally biased region" description="Acidic residues" evidence="21">
    <location>
        <begin position="1679"/>
        <end position="1688"/>
    </location>
</feature>
<feature type="region of interest" description="Disordered" evidence="21">
    <location>
        <begin position="1310"/>
        <end position="1360"/>
    </location>
</feature>
<keyword evidence="14 19" id="KW-0799">Topoisomerase</keyword>
<evidence type="ECO:0000256" key="10">
    <source>
        <dbReference type="ARBA" id="ARBA00022723"/>
    </source>
</evidence>
<keyword evidence="25" id="KW-1185">Reference proteome</keyword>
<feature type="region of interest" description="Disordered" evidence="21">
    <location>
        <begin position="1501"/>
        <end position="1608"/>
    </location>
</feature>
<dbReference type="GO" id="GO:0005634">
    <property type="term" value="C:nucleus"/>
    <property type="evidence" value="ECO:0007669"/>
    <property type="project" value="UniProtKB-SubCell"/>
</dbReference>
<feature type="compositionally biased region" description="Acidic residues" evidence="21">
    <location>
        <begin position="75"/>
        <end position="86"/>
    </location>
</feature>
<dbReference type="RefSeq" id="XP_033524823.1">
    <property type="nucleotide sequence ID" value="XM_033672849.1"/>
</dbReference>
<protein>
    <recommendedName>
        <fullName evidence="8 20">DNA topoisomerase 2</fullName>
        <ecNumber evidence="7 20">5.6.2.2</ecNumber>
    </recommendedName>
</protein>
<dbReference type="InterPro" id="IPR006171">
    <property type="entry name" value="TOPRIM_dom"/>
</dbReference>
<dbReference type="PRINTS" id="PR00418">
    <property type="entry name" value="TPI2FAMILY"/>
</dbReference>
<dbReference type="CDD" id="cd00187">
    <property type="entry name" value="TOP4c"/>
    <property type="match status" value="1"/>
</dbReference>
<dbReference type="PROSITE" id="PS50880">
    <property type="entry name" value="TOPRIM"/>
    <property type="match status" value="1"/>
</dbReference>
<feature type="domain" description="Topo IIA-type catalytic" evidence="23">
    <location>
        <begin position="828"/>
        <end position="1278"/>
    </location>
</feature>
<keyword evidence="17" id="KW-0539">Nucleus</keyword>
<evidence type="ECO:0000256" key="21">
    <source>
        <dbReference type="SAM" id="MobiDB-lite"/>
    </source>
</evidence>
<dbReference type="GO" id="GO:0003677">
    <property type="term" value="F:DNA binding"/>
    <property type="evidence" value="ECO:0007669"/>
    <property type="project" value="UniProtKB-UniRule"/>
</dbReference>
<dbReference type="InterPro" id="IPR013760">
    <property type="entry name" value="Topo_IIA-like_dom_sf"/>
</dbReference>
<dbReference type="InterPro" id="IPR013759">
    <property type="entry name" value="Topo_IIA_B_C"/>
</dbReference>
<dbReference type="PANTHER" id="PTHR10169">
    <property type="entry name" value="DNA TOPOISOMERASE/GYRASE"/>
    <property type="match status" value="1"/>
</dbReference>
<evidence type="ECO:0000256" key="11">
    <source>
        <dbReference type="ARBA" id="ARBA00022741"/>
    </source>
</evidence>
<reference evidence="24" key="1">
    <citation type="journal article" date="2020" name="Stud. Mycol.">
        <title>101 Dothideomycetes genomes: a test case for predicting lifestyles and emergence of pathogens.</title>
        <authorList>
            <person name="Haridas S."/>
            <person name="Albert R."/>
            <person name="Binder M."/>
            <person name="Bloem J."/>
            <person name="Labutti K."/>
            <person name="Salamov A."/>
            <person name="Andreopoulos B."/>
            <person name="Baker S."/>
            <person name="Barry K."/>
            <person name="Bills G."/>
            <person name="Bluhm B."/>
            <person name="Cannon C."/>
            <person name="Castanera R."/>
            <person name="Culley D."/>
            <person name="Daum C."/>
            <person name="Ezra D."/>
            <person name="Gonzalez J."/>
            <person name="Henrissat B."/>
            <person name="Kuo A."/>
            <person name="Liang C."/>
            <person name="Lipzen A."/>
            <person name="Lutzoni F."/>
            <person name="Magnuson J."/>
            <person name="Mondo S."/>
            <person name="Nolan M."/>
            <person name="Ohm R."/>
            <person name="Pangilinan J."/>
            <person name="Park H.-J."/>
            <person name="Ramirez L."/>
            <person name="Alfaro M."/>
            <person name="Sun H."/>
            <person name="Tritt A."/>
            <person name="Yoshinaga Y."/>
            <person name="Zwiers L.-H."/>
            <person name="Turgeon B."/>
            <person name="Goodwin S."/>
            <person name="Spatafora J."/>
            <person name="Crous P."/>
            <person name="Grigoriev I."/>
        </authorList>
    </citation>
    <scope>NUCLEOTIDE SEQUENCE</scope>
    <source>
        <strain evidence="24">CBS 119687</strain>
    </source>
</reference>
<dbReference type="InterPro" id="IPR002205">
    <property type="entry name" value="Topo_IIA_dom_A"/>
</dbReference>
<dbReference type="FunFam" id="3.30.1360.40:FF:000003">
    <property type="entry name" value="DNA topoisomerase 2"/>
    <property type="match status" value="1"/>
</dbReference>
<feature type="compositionally biased region" description="Low complexity" evidence="21">
    <location>
        <begin position="1578"/>
        <end position="1596"/>
    </location>
</feature>
<dbReference type="InterPro" id="IPR013758">
    <property type="entry name" value="Topo_IIA_A/C_ab"/>
</dbReference>
<dbReference type="FunFam" id="3.30.565.10:FF:000004">
    <property type="entry name" value="DNA topoisomerase 2"/>
    <property type="match status" value="1"/>
</dbReference>
<dbReference type="GO" id="GO:0005524">
    <property type="term" value="F:ATP binding"/>
    <property type="evidence" value="ECO:0007669"/>
    <property type="project" value="UniProtKB-UniRule"/>
</dbReference>
<keyword evidence="12 20" id="KW-0067">ATP-binding</keyword>
<dbReference type="GO" id="GO:0046872">
    <property type="term" value="F:metal ion binding"/>
    <property type="evidence" value="ECO:0007669"/>
    <property type="project" value="UniProtKB-KW"/>
</dbReference>
<dbReference type="Pfam" id="PF00204">
    <property type="entry name" value="DNA_gyraseB"/>
    <property type="match status" value="1"/>
</dbReference>
<dbReference type="Pfam" id="PF00521">
    <property type="entry name" value="DNA_topoisoIV"/>
    <property type="match status" value="1"/>
</dbReference>
<evidence type="ECO:0000256" key="7">
    <source>
        <dbReference type="ARBA" id="ARBA00012895"/>
    </source>
</evidence>
<dbReference type="GeneID" id="54413281"/>
<evidence type="ECO:0000256" key="14">
    <source>
        <dbReference type="ARBA" id="ARBA00023029"/>
    </source>
</evidence>
<dbReference type="GO" id="GO:0000712">
    <property type="term" value="P:resolution of meiotic recombination intermediates"/>
    <property type="evidence" value="ECO:0007669"/>
    <property type="project" value="TreeGrafter"/>
</dbReference>
<dbReference type="SUPFAM" id="SSF54211">
    <property type="entry name" value="Ribosomal protein S5 domain 2-like"/>
    <property type="match status" value="1"/>
</dbReference>
<evidence type="ECO:0000256" key="20">
    <source>
        <dbReference type="RuleBase" id="RU362094"/>
    </source>
</evidence>
<dbReference type="EC" id="5.6.2.2" evidence="7 20"/>
<evidence type="ECO:0000256" key="17">
    <source>
        <dbReference type="ARBA" id="ARBA00023242"/>
    </source>
</evidence>
<feature type="region of interest" description="Disordered" evidence="21">
    <location>
        <begin position="1375"/>
        <end position="1433"/>
    </location>
</feature>
<dbReference type="FunFam" id="3.30.1490.30:FF:000001">
    <property type="entry name" value="DNA topoisomerase 2"/>
    <property type="match status" value="1"/>
</dbReference>
<dbReference type="Gene3D" id="3.30.1490.30">
    <property type="match status" value="1"/>
</dbReference>
<comment type="cofactor">
    <cofactor evidence="2">
        <name>Ca(2+)</name>
        <dbReference type="ChEBI" id="CHEBI:29108"/>
    </cofactor>
</comment>
<dbReference type="GO" id="GO:0006265">
    <property type="term" value="P:DNA topological change"/>
    <property type="evidence" value="ECO:0007669"/>
    <property type="project" value="UniProtKB-UniRule"/>
</dbReference>
<evidence type="ECO:0000256" key="15">
    <source>
        <dbReference type="ARBA" id="ARBA00023125"/>
    </source>
</evidence>
<evidence type="ECO:0000259" key="23">
    <source>
        <dbReference type="PROSITE" id="PS52040"/>
    </source>
</evidence>
<dbReference type="GO" id="GO:0000819">
    <property type="term" value="P:sister chromatid segregation"/>
    <property type="evidence" value="ECO:0007669"/>
    <property type="project" value="TreeGrafter"/>
</dbReference>